<keyword evidence="4" id="KW-1185">Reference proteome</keyword>
<dbReference type="SUPFAM" id="SSF52047">
    <property type="entry name" value="RNI-like"/>
    <property type="match status" value="1"/>
</dbReference>
<organism evidence="3 4">
    <name type="scientific">Liquidambar formosana</name>
    <name type="common">Formosan gum</name>
    <dbReference type="NCBI Taxonomy" id="63359"/>
    <lineage>
        <taxon>Eukaryota</taxon>
        <taxon>Viridiplantae</taxon>
        <taxon>Streptophyta</taxon>
        <taxon>Embryophyta</taxon>
        <taxon>Tracheophyta</taxon>
        <taxon>Spermatophyta</taxon>
        <taxon>Magnoliopsida</taxon>
        <taxon>eudicotyledons</taxon>
        <taxon>Gunneridae</taxon>
        <taxon>Pentapetalae</taxon>
        <taxon>Saxifragales</taxon>
        <taxon>Altingiaceae</taxon>
        <taxon>Liquidambar</taxon>
    </lineage>
</organism>
<dbReference type="SMART" id="SM00367">
    <property type="entry name" value="LRR_CC"/>
    <property type="match status" value="4"/>
</dbReference>
<dbReference type="AlphaFoldDB" id="A0AAP0RA97"/>
<dbReference type="GO" id="GO:0031146">
    <property type="term" value="P:SCF-dependent proteasomal ubiquitin-dependent protein catabolic process"/>
    <property type="evidence" value="ECO:0007669"/>
    <property type="project" value="TreeGrafter"/>
</dbReference>
<dbReference type="InterPro" id="IPR032675">
    <property type="entry name" value="LRR_dom_sf"/>
</dbReference>
<protein>
    <recommendedName>
        <fullName evidence="5">COI1 F-box domain-containing protein</fullName>
    </recommendedName>
</protein>
<dbReference type="CDD" id="cd22159">
    <property type="entry name" value="F-box_AtTIR1-like"/>
    <property type="match status" value="1"/>
</dbReference>
<accession>A0AAP0RA97</accession>
<dbReference type="InterPro" id="IPR057207">
    <property type="entry name" value="FBXL15_LRR"/>
</dbReference>
<evidence type="ECO:0000313" key="3">
    <source>
        <dbReference type="EMBL" id="KAK9273523.1"/>
    </source>
</evidence>
<dbReference type="Gene3D" id="1.20.1280.50">
    <property type="match status" value="1"/>
</dbReference>
<dbReference type="InterPro" id="IPR041567">
    <property type="entry name" value="COI1_F-box"/>
</dbReference>
<feature type="domain" description="F-box/LRR-repeat protein 15-like leucin rich repeat" evidence="2">
    <location>
        <begin position="149"/>
        <end position="224"/>
    </location>
</feature>
<evidence type="ECO:0008006" key="5">
    <source>
        <dbReference type="Google" id="ProtNLM"/>
    </source>
</evidence>
<dbReference type="Pfam" id="PF25372">
    <property type="entry name" value="DUF7885"/>
    <property type="match status" value="1"/>
</dbReference>
<gene>
    <name evidence="3" type="ORF">L1049_018333</name>
</gene>
<dbReference type="Proteomes" id="UP001415857">
    <property type="component" value="Unassembled WGS sequence"/>
</dbReference>
<proteinExistence type="predicted"/>
<dbReference type="EMBL" id="JBBPBK010000012">
    <property type="protein sequence ID" value="KAK9273523.1"/>
    <property type="molecule type" value="Genomic_DNA"/>
</dbReference>
<evidence type="ECO:0000259" key="1">
    <source>
        <dbReference type="Pfam" id="PF18511"/>
    </source>
</evidence>
<dbReference type="InterPro" id="IPR006553">
    <property type="entry name" value="Leu-rich_rpt_Cys-con_subtyp"/>
</dbReference>
<feature type="domain" description="COI1 F-box" evidence="1">
    <location>
        <begin position="4"/>
        <end position="41"/>
    </location>
</feature>
<dbReference type="Pfam" id="PF18511">
    <property type="entry name" value="F-box_5"/>
    <property type="match status" value="1"/>
</dbReference>
<evidence type="ECO:0000259" key="2">
    <source>
        <dbReference type="Pfam" id="PF25372"/>
    </source>
</evidence>
<sequence length="234" mass="26231">METLCDDELALILKWVHDSDDRKSSSLVCKQWLRVEGQTRSSIRVLQTYRLSNYLPRFPNLVTFESPRFIANAELEIVSKTCPNIEILNLNFKRTSRISKDFDFISRLMDVGDDGIRKIATGCSRLREIGLRKRRRIGDGGVISLVETAMNLTTLNLGKCNKITDKALEAIGSSNSIRVLNLQGCSLITDCGLAFLAKGCVSKTLKKLVIAGCHRITNRGVSFLKQMCCLEELN</sequence>
<comment type="caution">
    <text evidence="3">The sequence shown here is derived from an EMBL/GenBank/DDBJ whole genome shotgun (WGS) entry which is preliminary data.</text>
</comment>
<name>A0AAP0RA97_LIQFO</name>
<dbReference type="Gene3D" id="3.80.10.10">
    <property type="entry name" value="Ribonuclease Inhibitor"/>
    <property type="match status" value="1"/>
</dbReference>
<dbReference type="FunFam" id="1.20.1280.50:FF:000023">
    <property type="entry name" value="F-box/LRR-repeat protein 4"/>
    <property type="match status" value="1"/>
</dbReference>
<evidence type="ECO:0000313" key="4">
    <source>
        <dbReference type="Proteomes" id="UP001415857"/>
    </source>
</evidence>
<dbReference type="GO" id="GO:0019005">
    <property type="term" value="C:SCF ubiquitin ligase complex"/>
    <property type="evidence" value="ECO:0007669"/>
    <property type="project" value="TreeGrafter"/>
</dbReference>
<dbReference type="PANTHER" id="PTHR13318">
    <property type="entry name" value="PARTNER OF PAIRED, ISOFORM B-RELATED"/>
    <property type="match status" value="1"/>
</dbReference>
<reference evidence="3 4" key="1">
    <citation type="journal article" date="2024" name="Plant J.">
        <title>Genome sequences and population genomics reveal climatic adaptation and genomic divergence between two closely related sweetgum species.</title>
        <authorList>
            <person name="Xu W.Q."/>
            <person name="Ren C.Q."/>
            <person name="Zhang X.Y."/>
            <person name="Comes H.P."/>
            <person name="Liu X.H."/>
            <person name="Li Y.G."/>
            <person name="Kettle C.J."/>
            <person name="Jalonen R."/>
            <person name="Gaisberger H."/>
            <person name="Ma Y.Z."/>
            <person name="Qiu Y.X."/>
        </authorList>
    </citation>
    <scope>NUCLEOTIDE SEQUENCE [LARGE SCALE GENOMIC DNA]</scope>
    <source>
        <strain evidence="3">Hangzhou</strain>
    </source>
</reference>
<dbReference type="PANTHER" id="PTHR13318:SF247">
    <property type="entry name" value="GH16156P"/>
    <property type="match status" value="1"/>
</dbReference>